<evidence type="ECO:0000256" key="2">
    <source>
        <dbReference type="PROSITE-ProRule" id="PRU00117"/>
    </source>
</evidence>
<evidence type="ECO:0000313" key="5">
    <source>
        <dbReference type="EMBL" id="TKR59519.1"/>
    </source>
</evidence>
<dbReference type="InterPro" id="IPR004088">
    <property type="entry name" value="KH_dom_type_1"/>
</dbReference>
<dbReference type="Pfam" id="PF00013">
    <property type="entry name" value="KH_1"/>
    <property type="match status" value="3"/>
</dbReference>
<feature type="domain" description="K Homology" evidence="4">
    <location>
        <begin position="71"/>
        <end position="139"/>
    </location>
</feature>
<evidence type="ECO:0000256" key="3">
    <source>
        <dbReference type="SAM" id="MobiDB-lite"/>
    </source>
</evidence>
<dbReference type="PROSITE" id="PS50084">
    <property type="entry name" value="KH_TYPE_1"/>
    <property type="match status" value="3"/>
</dbReference>
<dbReference type="OrthoDB" id="1937934at2759"/>
<evidence type="ECO:0000259" key="4">
    <source>
        <dbReference type="SMART" id="SM00322"/>
    </source>
</evidence>
<comment type="caution">
    <text evidence="5">The sequence shown here is derived from an EMBL/GenBank/DDBJ whole genome shotgun (WGS) entry which is preliminary data.</text>
</comment>
<name>A0A4U5LTV4_STECR</name>
<dbReference type="Proteomes" id="UP000298663">
    <property type="component" value="Unassembled WGS sequence"/>
</dbReference>
<evidence type="ECO:0000256" key="1">
    <source>
        <dbReference type="ARBA" id="ARBA00022737"/>
    </source>
</evidence>
<dbReference type="SMART" id="SM00322">
    <property type="entry name" value="KH"/>
    <property type="match status" value="3"/>
</dbReference>
<dbReference type="SUPFAM" id="SSF54791">
    <property type="entry name" value="Eukaryotic type KH-domain (KH-domain type I)"/>
    <property type="match status" value="3"/>
</dbReference>
<evidence type="ECO:0000313" key="6">
    <source>
        <dbReference type="Proteomes" id="UP000298663"/>
    </source>
</evidence>
<proteinExistence type="predicted"/>
<dbReference type="CDD" id="cd22432">
    <property type="entry name" value="KH-I_HNRNPK_rpt1"/>
    <property type="match status" value="1"/>
</dbReference>
<dbReference type="PANTHER" id="PTHR10288">
    <property type="entry name" value="KH DOMAIN CONTAINING RNA BINDING PROTEIN"/>
    <property type="match status" value="1"/>
</dbReference>
<feature type="domain" description="K Homology" evidence="4">
    <location>
        <begin position="146"/>
        <end position="218"/>
    </location>
</feature>
<feature type="domain" description="K Homology" evidence="4">
    <location>
        <begin position="329"/>
        <end position="398"/>
    </location>
</feature>
<dbReference type="STRING" id="34508.A0A4U5LTV4"/>
<keyword evidence="2" id="KW-0694">RNA-binding</keyword>
<dbReference type="InterPro" id="IPR004087">
    <property type="entry name" value="KH_dom"/>
</dbReference>
<reference evidence="5 6" key="2">
    <citation type="journal article" date="2019" name="G3 (Bethesda)">
        <title>Hybrid Assembly of the Genome of the Entomopathogenic Nematode Steinernema carpocapsae Identifies the X-Chromosome.</title>
        <authorList>
            <person name="Serra L."/>
            <person name="Macchietto M."/>
            <person name="Macias-Munoz A."/>
            <person name="McGill C.J."/>
            <person name="Rodriguez I.M."/>
            <person name="Rodriguez B."/>
            <person name="Murad R."/>
            <person name="Mortazavi A."/>
        </authorList>
    </citation>
    <scope>NUCLEOTIDE SEQUENCE [LARGE SCALE GENOMIC DNA]</scope>
    <source>
        <strain evidence="5 6">ALL</strain>
    </source>
</reference>
<dbReference type="CDD" id="cd22433">
    <property type="entry name" value="KH-I_HNRNPK_rpt2"/>
    <property type="match status" value="1"/>
</dbReference>
<dbReference type="AlphaFoldDB" id="A0A4U5LTV4"/>
<organism evidence="5 6">
    <name type="scientific">Steinernema carpocapsae</name>
    <name type="common">Entomopathogenic nematode</name>
    <dbReference type="NCBI Taxonomy" id="34508"/>
    <lineage>
        <taxon>Eukaryota</taxon>
        <taxon>Metazoa</taxon>
        <taxon>Ecdysozoa</taxon>
        <taxon>Nematoda</taxon>
        <taxon>Chromadorea</taxon>
        <taxon>Rhabditida</taxon>
        <taxon>Tylenchina</taxon>
        <taxon>Panagrolaimomorpha</taxon>
        <taxon>Strongyloidoidea</taxon>
        <taxon>Steinernematidae</taxon>
        <taxon>Steinernema</taxon>
    </lineage>
</organism>
<keyword evidence="1" id="KW-0677">Repeat</keyword>
<keyword evidence="6" id="KW-1185">Reference proteome</keyword>
<protein>
    <recommendedName>
        <fullName evidence="4">K Homology domain-containing protein</fullName>
    </recommendedName>
</protein>
<dbReference type="Gene3D" id="3.30.1370.10">
    <property type="entry name" value="K Homology domain, type 1"/>
    <property type="match status" value="3"/>
</dbReference>
<dbReference type="GO" id="GO:0003723">
    <property type="term" value="F:RNA binding"/>
    <property type="evidence" value="ECO:0007669"/>
    <property type="project" value="UniProtKB-UniRule"/>
</dbReference>
<accession>A0A4U5LTV4</accession>
<dbReference type="EMBL" id="AZBU02000012">
    <property type="protein sequence ID" value="TKR59519.1"/>
    <property type="molecule type" value="Genomic_DNA"/>
</dbReference>
<feature type="region of interest" description="Disordered" evidence="3">
    <location>
        <begin position="40"/>
        <end position="60"/>
    </location>
</feature>
<dbReference type="InterPro" id="IPR036612">
    <property type="entry name" value="KH_dom_type_1_sf"/>
</dbReference>
<gene>
    <name evidence="5" type="ORF">L596_029178</name>
</gene>
<sequence>MPRADPTAIGCGSRMLPWLWPPRTRNEALACCCGRWSMKRQGSGPTGGDEMYRNGGKRPRSDSFAAALEAGKFECRVLISGRSAGAVIGRSGENINRLRKEFEATLSVPDKNTPERVLTVVAEPDKIVKILEDLLTRLNDDRDKKTDNDLRVLVHQSHAGAIIGRGGQRIKELRDETGITLKVFSQCCPQSTDRIVQFSGAGTDKVAAGVGKVIEYIKTIPIKGVQRPYDPINYDPYYTNEYGGYAGGMTREGGAAPSGQFGAMGAGGASGGPRTGDPMMRGEMGAGMPPMGYPGMRPPPNYMPGPPGGRPPMPPMGPPGSFPPGGYGQPQSTQVTIPNELGGTIIGKGGERINRIRDESGATVIVEPAHGNEERIITITGTPMQIQQAQYLLQECVRSSPAGRRYLSDQPR</sequence>
<dbReference type="CDD" id="cd22434">
    <property type="entry name" value="KH-I_HNRNPK_rpt3"/>
    <property type="match status" value="1"/>
</dbReference>
<reference evidence="5 6" key="1">
    <citation type="journal article" date="2015" name="Genome Biol.">
        <title>Comparative genomics of Steinernema reveals deeply conserved gene regulatory networks.</title>
        <authorList>
            <person name="Dillman A.R."/>
            <person name="Macchietto M."/>
            <person name="Porter C.F."/>
            <person name="Rogers A."/>
            <person name="Williams B."/>
            <person name="Antoshechkin I."/>
            <person name="Lee M.M."/>
            <person name="Goodwin Z."/>
            <person name="Lu X."/>
            <person name="Lewis E.E."/>
            <person name="Goodrich-Blair H."/>
            <person name="Stock S.P."/>
            <person name="Adams B.J."/>
            <person name="Sternberg P.W."/>
            <person name="Mortazavi A."/>
        </authorList>
    </citation>
    <scope>NUCLEOTIDE SEQUENCE [LARGE SCALE GENOMIC DNA]</scope>
    <source>
        <strain evidence="5 6">ALL</strain>
    </source>
</reference>